<comment type="subcellular location">
    <subcellularLocation>
        <location evidence="6">Endoplasmic reticulum membrane</location>
    </subcellularLocation>
    <subcellularLocation>
        <location evidence="2">Microsome membrane</location>
        <topology evidence="2">Single-pass membrane protein</topology>
    </subcellularLocation>
</comment>
<evidence type="ECO:0000256" key="1">
    <source>
        <dbReference type="ARBA" id="ARBA00000221"/>
    </source>
</evidence>
<dbReference type="InterPro" id="IPR000639">
    <property type="entry name" value="Epox_hydrolase-like"/>
</dbReference>
<name>A0ABM1M6U9_NICVS</name>
<dbReference type="Proteomes" id="UP000695000">
    <property type="component" value="Unplaced"/>
</dbReference>
<evidence type="ECO:0000259" key="8">
    <source>
        <dbReference type="Pfam" id="PF06441"/>
    </source>
</evidence>
<evidence type="ECO:0000256" key="7">
    <source>
        <dbReference type="SAM" id="SignalP"/>
    </source>
</evidence>
<dbReference type="SUPFAM" id="SSF53474">
    <property type="entry name" value="alpha/beta-Hydrolases"/>
    <property type="match status" value="1"/>
</dbReference>
<dbReference type="RefSeq" id="XP_017770299.1">
    <property type="nucleotide sequence ID" value="XM_017914810.1"/>
</dbReference>
<dbReference type="PIRSF" id="PIRSF001112">
    <property type="entry name" value="Epoxide_hydrolase"/>
    <property type="match status" value="1"/>
</dbReference>
<evidence type="ECO:0000256" key="2">
    <source>
        <dbReference type="ARBA" id="ARBA00004111"/>
    </source>
</evidence>
<evidence type="ECO:0000313" key="9">
    <source>
        <dbReference type="Proteomes" id="UP000695000"/>
    </source>
</evidence>
<feature type="signal peptide" evidence="7">
    <location>
        <begin position="1"/>
        <end position="20"/>
    </location>
</feature>
<keyword evidence="9" id="KW-1185">Reference proteome</keyword>
<dbReference type="Gene3D" id="3.40.50.1820">
    <property type="entry name" value="alpha/beta hydrolase"/>
    <property type="match status" value="1"/>
</dbReference>
<comment type="catalytic activity">
    <reaction evidence="6">
        <text>cis-stilbene oxide + H2O = (1R,2R)-hydrobenzoin</text>
        <dbReference type="Rhea" id="RHEA:23900"/>
        <dbReference type="ChEBI" id="CHEBI:15377"/>
        <dbReference type="ChEBI" id="CHEBI:50004"/>
        <dbReference type="ChEBI" id="CHEBI:50014"/>
        <dbReference type="EC" id="3.3.2.9"/>
    </reaction>
</comment>
<evidence type="ECO:0000256" key="5">
    <source>
        <dbReference type="ARBA" id="ARBA00022801"/>
    </source>
</evidence>
<dbReference type="PRINTS" id="PR00412">
    <property type="entry name" value="EPOXHYDRLASE"/>
</dbReference>
<gene>
    <name evidence="10" type="primary">LOC108558024</name>
</gene>
<dbReference type="Pfam" id="PF06441">
    <property type="entry name" value="EHN"/>
    <property type="match status" value="1"/>
</dbReference>
<sequence length="386" mass="44061">MGKCVKFLFIVVTLTTVFIGIKIKECFKSPPIPTVPEPYWGPGKQVKDGTAIIPFKINVSDNVLVDLNQRLLKHRLITRSLEDSKHHYGINSALLGEVVEFWRKDYDWRKREMYLNKFPQFKTRIQGLDIHYIHVKPDTNVRKIPLLLLHGWPGSVREFYEIIPMLTKVQKERNFVFEIVAPSLPGYGFSDGASKSGLGLVEMSAVLKNLMVRLGYKKYYVQGGDWGSALASTMGTIYPDYVKGIHSNMCLNLNHITYIKLFIASLYPTLFMTDEEAKLTYPSSSLMSKVLLETGYSHLQATKPDTLGVGLNDSPVGLAAYILEKFITWTNDDYKNRMDGGLKIKYDYNKLLDNVMIYWVTNSITTSMRLYSETLNTAQKKYGLDM</sequence>
<accession>A0ABM1M6U9</accession>
<dbReference type="InterPro" id="IPR029058">
    <property type="entry name" value="AB_hydrolase_fold"/>
</dbReference>
<feature type="chain" id="PRO_5045664605" description="Epoxide hydrolase" evidence="7">
    <location>
        <begin position="21"/>
        <end position="386"/>
    </location>
</feature>
<evidence type="ECO:0000256" key="4">
    <source>
        <dbReference type="ARBA" id="ARBA00022797"/>
    </source>
</evidence>
<evidence type="ECO:0000256" key="3">
    <source>
        <dbReference type="ARBA" id="ARBA00010088"/>
    </source>
</evidence>
<organism evidence="9 10">
    <name type="scientific">Nicrophorus vespilloides</name>
    <name type="common">Boreal carrion beetle</name>
    <dbReference type="NCBI Taxonomy" id="110193"/>
    <lineage>
        <taxon>Eukaryota</taxon>
        <taxon>Metazoa</taxon>
        <taxon>Ecdysozoa</taxon>
        <taxon>Arthropoda</taxon>
        <taxon>Hexapoda</taxon>
        <taxon>Insecta</taxon>
        <taxon>Pterygota</taxon>
        <taxon>Neoptera</taxon>
        <taxon>Endopterygota</taxon>
        <taxon>Coleoptera</taxon>
        <taxon>Polyphaga</taxon>
        <taxon>Staphyliniformia</taxon>
        <taxon>Silphidae</taxon>
        <taxon>Nicrophorinae</taxon>
        <taxon>Nicrophorus</taxon>
    </lineage>
</organism>
<comment type="catalytic activity">
    <reaction evidence="1 6">
        <text>1-(4-methoxyphenyl)-N-methyl-N-[(3-methyloxetan-3-yl)methyl]methanamine + H2O = 2-{[(4-methoxybenzyl)(methyl)amino]methyl}-2-methylpropane-1,3-diol</text>
        <dbReference type="Rhea" id="RHEA:55764"/>
        <dbReference type="ChEBI" id="CHEBI:15377"/>
        <dbReference type="ChEBI" id="CHEBI:139161"/>
        <dbReference type="ChEBI" id="CHEBI:139164"/>
        <dbReference type="EC" id="3.3.2.9"/>
    </reaction>
</comment>
<evidence type="ECO:0000313" key="10">
    <source>
        <dbReference type="RefSeq" id="XP_017770299.1"/>
    </source>
</evidence>
<reference evidence="10" key="1">
    <citation type="submission" date="2025-08" db="UniProtKB">
        <authorList>
            <consortium name="RefSeq"/>
        </authorList>
    </citation>
    <scope>IDENTIFICATION</scope>
    <source>
        <tissue evidence="10">Whole Larva</tissue>
    </source>
</reference>
<dbReference type="EC" id="3.3.2.9" evidence="6"/>
<evidence type="ECO:0000256" key="6">
    <source>
        <dbReference type="PIRNR" id="PIRNR001112"/>
    </source>
</evidence>
<keyword evidence="4 6" id="KW-0058">Aromatic hydrocarbons catabolism</keyword>
<dbReference type="InterPro" id="IPR010497">
    <property type="entry name" value="Epoxide_hydro_N"/>
</dbReference>
<feature type="domain" description="Epoxide hydrolase N-terminal" evidence="8">
    <location>
        <begin position="53"/>
        <end position="159"/>
    </location>
</feature>
<keyword evidence="7" id="KW-0732">Signal</keyword>
<keyword evidence="6" id="KW-0256">Endoplasmic reticulum</keyword>
<comment type="function">
    <text evidence="6">Catalyzes juvenile hormone hydrolysis.</text>
</comment>
<dbReference type="InterPro" id="IPR016292">
    <property type="entry name" value="Epoxide_hydrolase"/>
</dbReference>
<dbReference type="GeneID" id="108558024"/>
<dbReference type="PANTHER" id="PTHR21661">
    <property type="entry name" value="EPOXIDE HYDROLASE 1-RELATED"/>
    <property type="match status" value="1"/>
</dbReference>
<keyword evidence="6" id="KW-0472">Membrane</keyword>
<dbReference type="PANTHER" id="PTHR21661:SF35">
    <property type="entry name" value="EPOXIDE HYDROLASE"/>
    <property type="match status" value="1"/>
</dbReference>
<proteinExistence type="inferred from homology"/>
<keyword evidence="5 6" id="KW-0378">Hydrolase</keyword>
<protein>
    <recommendedName>
        <fullName evidence="6">Epoxide hydrolase</fullName>
        <ecNumber evidence="6">3.3.2.9</ecNumber>
    </recommendedName>
</protein>
<comment type="similarity">
    <text evidence="3 6">Belongs to the peptidase S33 family.</text>
</comment>